<dbReference type="AlphaFoldDB" id="A0ABC9U0Y0"/>
<accession>A0ABC9U0Y0</accession>
<comment type="caution">
    <text evidence="1">The sequence shown here is derived from an EMBL/GenBank/DDBJ whole genome shotgun (WGS) entry which is preliminary data.</text>
</comment>
<reference evidence="1 2" key="1">
    <citation type="submission" date="2013-07" db="EMBL/GenBank/DDBJ databases">
        <authorList>
            <person name="Weinstock G."/>
            <person name="Sodergren E."/>
            <person name="Wylie T."/>
            <person name="Fulton L."/>
            <person name="Fulton R."/>
            <person name="Fronick C."/>
            <person name="O'Laughlin M."/>
            <person name="Godfrey J."/>
            <person name="Miner T."/>
            <person name="Herter B."/>
            <person name="Appelbaum E."/>
            <person name="Cordes M."/>
            <person name="Lek S."/>
            <person name="Wollam A."/>
            <person name="Pepin K.H."/>
            <person name="Palsikar V.B."/>
            <person name="Mitreva M."/>
            <person name="Wilson R.K."/>
        </authorList>
    </citation>
    <scope>NUCLEOTIDE SEQUENCE [LARGE SCALE GENOMIC DNA]</scope>
    <source>
        <strain evidence="1 2">ATCC 14940</strain>
    </source>
</reference>
<sequence length="62" mass="6929">MCISHENPELCGAKRHFLPFLCIAERVIPPFGTITCTLRAQVTAPNKREGIRPVNTAYAPYD</sequence>
<dbReference type="EMBL" id="AWSU01000105">
    <property type="protein sequence ID" value="ERI78873.1"/>
    <property type="molecule type" value="Genomic_DNA"/>
</dbReference>
<protein>
    <submittedName>
        <fullName evidence="1">Uncharacterized protein</fullName>
    </submittedName>
</protein>
<evidence type="ECO:0000313" key="2">
    <source>
        <dbReference type="Proteomes" id="UP000016491"/>
    </source>
</evidence>
<dbReference type="Proteomes" id="UP000016491">
    <property type="component" value="Unassembled WGS sequence"/>
</dbReference>
<name>A0ABC9U0Y0_CLOSY</name>
<proteinExistence type="predicted"/>
<evidence type="ECO:0000313" key="1">
    <source>
        <dbReference type="EMBL" id="ERI78873.1"/>
    </source>
</evidence>
<gene>
    <name evidence="1" type="ORF">CLOSYM_01263</name>
</gene>
<organism evidence="1 2">
    <name type="scientific">[Clostridium] symbiosum ATCC 14940</name>
    <dbReference type="NCBI Taxonomy" id="411472"/>
    <lineage>
        <taxon>Bacteria</taxon>
        <taxon>Bacillati</taxon>
        <taxon>Bacillota</taxon>
        <taxon>Clostridia</taxon>
        <taxon>Lachnospirales</taxon>
        <taxon>Lachnospiraceae</taxon>
        <taxon>Otoolea</taxon>
    </lineage>
</organism>